<dbReference type="InterPro" id="IPR001633">
    <property type="entry name" value="EAL_dom"/>
</dbReference>
<feature type="domain" description="GGDEF" evidence="3">
    <location>
        <begin position="315"/>
        <end position="441"/>
    </location>
</feature>
<keyword evidence="5" id="KW-1185">Reference proteome</keyword>
<dbReference type="SUPFAM" id="SSF141868">
    <property type="entry name" value="EAL domain-like"/>
    <property type="match status" value="1"/>
</dbReference>
<dbReference type="Gene3D" id="3.30.70.270">
    <property type="match status" value="1"/>
</dbReference>
<dbReference type="PROSITE" id="PS50883">
    <property type="entry name" value="EAL"/>
    <property type="match status" value="1"/>
</dbReference>
<keyword evidence="1" id="KW-0472">Membrane</keyword>
<evidence type="ECO:0000313" key="5">
    <source>
        <dbReference type="Proteomes" id="UP000247515"/>
    </source>
</evidence>
<proteinExistence type="predicted"/>
<dbReference type="CDD" id="cd01949">
    <property type="entry name" value="GGDEF"/>
    <property type="match status" value="1"/>
</dbReference>
<evidence type="ECO:0000259" key="2">
    <source>
        <dbReference type="PROSITE" id="PS50883"/>
    </source>
</evidence>
<dbReference type="SUPFAM" id="SSF55073">
    <property type="entry name" value="Nucleotide cyclase"/>
    <property type="match status" value="1"/>
</dbReference>
<dbReference type="Gene3D" id="3.20.20.450">
    <property type="entry name" value="EAL domain"/>
    <property type="match status" value="1"/>
</dbReference>
<feature type="domain" description="EAL" evidence="2">
    <location>
        <begin position="450"/>
        <end position="700"/>
    </location>
</feature>
<dbReference type="Pfam" id="PF00563">
    <property type="entry name" value="EAL"/>
    <property type="match status" value="1"/>
</dbReference>
<sequence>MVAMLAGSAASIDRALQATEAALAANAQRLVALDLLQQDLHSPAVIVDFRETLIRQTATLSSVISLSILDSQGHWTISSRFRIIPVIPANPRRPIWNAALHTPPSRSFVFGPGAPSAIDMKSFGVGRSARAADGRILGGALAFLSTDDIKRSFQAIDTEGGTVIASNPDGETLFALPSDTARIPAWARTRWNEERSEGGNSFEISDPEGHGWLVAVAASRDSPLVFTSIKSVDSVFESRRQFATTVFLSTAIALIATVTLFALWVRQQCLTHRKTLIAAAARERLISNLSLDPSTKLYNRAGLEKQLVQRDSVARPRALLMIGIDRFQEIAHALGNSTADQILSEVASRLGESAGPRCLAAHLGAGEFCVAQYDEDPEYLARKLLWTLSQPHRSTGRDLLFGVSVGISGGVQDLQAAQQEASAAMVRARAAGLGNLRWFDPALDRQIQDSMLIEQELRAAIGTDALYMDYQPILALETNRIAGFEALMRWKSASRGVVPPDVFIPIAESAGILLPVARMVRRSPLQAAAAWPQDIFVSINCPAYEFKDSSLPQRIRDQLRTTGVSAERCCIEVTESALLENDEIVLGVMRELKDIGIRLALDDFGTGHASLSYLRTFPFDRIKIDRSFIQGMNSDTTAAAIVNATLTLSRHMRLEVIAEGVETHEQLQRLKELGCDYAQGYLISRPLGEKDIQTFLGDFSAEPRPVADTPDEMKLVALQR</sequence>
<dbReference type="CDD" id="cd01948">
    <property type="entry name" value="EAL"/>
    <property type="match status" value="1"/>
</dbReference>
<dbReference type="SMART" id="SM00267">
    <property type="entry name" value="GGDEF"/>
    <property type="match status" value="1"/>
</dbReference>
<reference evidence="4 5" key="1">
    <citation type="submission" date="2018-05" db="EMBL/GenBank/DDBJ databases">
        <title>Genomic Encyclopedia of Type Strains, Phase IV (KMG-V): Genome sequencing to study the core and pangenomes of soil and plant-associated prokaryotes.</title>
        <authorList>
            <person name="Whitman W."/>
        </authorList>
    </citation>
    <scope>NUCLEOTIDE SEQUENCE [LARGE SCALE GENOMIC DNA]</scope>
    <source>
        <strain evidence="4 5">SIr-6563</strain>
    </source>
</reference>
<dbReference type="InterPro" id="IPR050706">
    <property type="entry name" value="Cyclic-di-GMP_PDE-like"/>
</dbReference>
<dbReference type="SMART" id="SM00052">
    <property type="entry name" value="EAL"/>
    <property type="match status" value="1"/>
</dbReference>
<dbReference type="PANTHER" id="PTHR33121">
    <property type="entry name" value="CYCLIC DI-GMP PHOSPHODIESTERASE PDEF"/>
    <property type="match status" value="1"/>
</dbReference>
<organism evidence="4 5">
    <name type="scientific">Paraburkholderia tropica</name>
    <dbReference type="NCBI Taxonomy" id="92647"/>
    <lineage>
        <taxon>Bacteria</taxon>
        <taxon>Pseudomonadati</taxon>
        <taxon>Pseudomonadota</taxon>
        <taxon>Betaproteobacteria</taxon>
        <taxon>Burkholderiales</taxon>
        <taxon>Burkholderiaceae</taxon>
        <taxon>Paraburkholderia</taxon>
    </lineage>
</organism>
<dbReference type="Gene3D" id="3.30.450.20">
    <property type="entry name" value="PAS domain"/>
    <property type="match status" value="1"/>
</dbReference>
<keyword evidence="1" id="KW-1133">Transmembrane helix</keyword>
<dbReference type="InterPro" id="IPR035919">
    <property type="entry name" value="EAL_sf"/>
</dbReference>
<gene>
    <name evidence="4" type="ORF">C7400_12827</name>
</gene>
<evidence type="ECO:0000259" key="3">
    <source>
        <dbReference type="PROSITE" id="PS50887"/>
    </source>
</evidence>
<keyword evidence="1" id="KW-0812">Transmembrane</keyword>
<dbReference type="InterPro" id="IPR029787">
    <property type="entry name" value="Nucleotide_cyclase"/>
</dbReference>
<dbReference type="EMBL" id="QJJV01000028">
    <property type="protein sequence ID" value="PXX07876.1"/>
    <property type="molecule type" value="Genomic_DNA"/>
</dbReference>
<name>A0ABX5MGS5_9BURK</name>
<evidence type="ECO:0000256" key="1">
    <source>
        <dbReference type="SAM" id="Phobius"/>
    </source>
</evidence>
<dbReference type="PANTHER" id="PTHR33121:SF70">
    <property type="entry name" value="SIGNALING PROTEIN YKOW"/>
    <property type="match status" value="1"/>
</dbReference>
<feature type="transmembrane region" description="Helical" evidence="1">
    <location>
        <begin position="242"/>
        <end position="265"/>
    </location>
</feature>
<dbReference type="InterPro" id="IPR000160">
    <property type="entry name" value="GGDEF_dom"/>
</dbReference>
<evidence type="ECO:0000313" key="4">
    <source>
        <dbReference type="EMBL" id="PXX07876.1"/>
    </source>
</evidence>
<protein>
    <submittedName>
        <fullName evidence="4">Diguanylate cyclase (GGDEF)-like protein</fullName>
    </submittedName>
</protein>
<dbReference type="PROSITE" id="PS50887">
    <property type="entry name" value="GGDEF"/>
    <property type="match status" value="1"/>
</dbReference>
<comment type="caution">
    <text evidence="4">The sequence shown here is derived from an EMBL/GenBank/DDBJ whole genome shotgun (WGS) entry which is preliminary data.</text>
</comment>
<dbReference type="Pfam" id="PF00990">
    <property type="entry name" value="GGDEF"/>
    <property type="match status" value="1"/>
</dbReference>
<accession>A0ABX5MGS5</accession>
<dbReference type="InterPro" id="IPR043128">
    <property type="entry name" value="Rev_trsase/Diguanyl_cyclase"/>
</dbReference>
<dbReference type="Proteomes" id="UP000247515">
    <property type="component" value="Unassembled WGS sequence"/>
</dbReference>